<feature type="transmembrane region" description="Helical" evidence="1">
    <location>
        <begin position="149"/>
        <end position="167"/>
    </location>
</feature>
<dbReference type="EMBL" id="KF602049">
    <property type="protein sequence ID" value="AHE39325.1"/>
    <property type="molecule type" value="Genomic_DNA"/>
</dbReference>
<geneLocation type="plasmid" evidence="2">
    <name>pFRL4</name>
</geneLocation>
<reference evidence="2" key="1">
    <citation type="submission" date="2013-09" db="EMBL/GenBank/DDBJ databases">
        <title>Complete nucleotide sequence of Streptomyces linear plasmid pFRL4.</title>
        <authorList>
            <person name="Chen Z."/>
            <person name="Fang P."/>
            <person name="Qin Z."/>
        </authorList>
    </citation>
    <scope>NUCLEOTIDE SEQUENCE</scope>
    <source>
        <plasmid evidence="2">pFRL4</plasmid>
    </source>
</reference>
<evidence type="ECO:0000313" key="2">
    <source>
        <dbReference type="EMBL" id="AHE39325.1"/>
    </source>
</evidence>
<keyword evidence="2" id="KW-0614">Plasmid</keyword>
<evidence type="ECO:0000256" key="1">
    <source>
        <dbReference type="SAM" id="Phobius"/>
    </source>
</evidence>
<gene>
    <name evidence="2" type="ORF">pFRL4_92</name>
</gene>
<sequence length="332" mass="36282">MRPAAAQPQPFDADRDRWTHAVQEAARLHHSVRAELAIRASTPAAARGAMEALLLIRERTRDGWLRWDIFGPHPAGVLREAGFFDPEQHRLGRWVCRSVWGRRPPQYIWTLGCLVLPRPLPVGRTALFTVTAFAVLGPATSLLPAATGLLAAGAAGMAAAAGVPAAVQRFTRRRVRVVETSKAYAAVFYRLLADEQRLRMLAERSGRYELARAAAVLPRLVWDAAGLVPLAADNVEARDLLLGYAQSLALLVDQAVEVGRREEAVESAIRDDRVAVVPVRPALPEGLLPRQLLDDARLELEELGEGLLHAREVLGGAHDDRTQSARSGESDE</sequence>
<accession>V9Z1A5</accession>
<name>V9Z1A5_9ACTN</name>
<keyword evidence="1" id="KW-0472">Membrane</keyword>
<organism evidence="2">
    <name type="scientific">Streptomyces sp. F2</name>
    <dbReference type="NCBI Taxonomy" id="317660"/>
    <lineage>
        <taxon>Bacteria</taxon>
        <taxon>Bacillati</taxon>
        <taxon>Actinomycetota</taxon>
        <taxon>Actinomycetes</taxon>
        <taxon>Kitasatosporales</taxon>
        <taxon>Streptomycetaceae</taxon>
        <taxon>Streptomyces</taxon>
    </lineage>
</organism>
<dbReference type="AlphaFoldDB" id="V9Z1A5"/>
<dbReference type="RefSeq" id="WP_024126705.1">
    <property type="nucleotide sequence ID" value="NC_023284.1"/>
</dbReference>
<keyword evidence="1" id="KW-1133">Transmembrane helix</keyword>
<proteinExistence type="predicted"/>
<keyword evidence="1" id="KW-0812">Transmembrane</keyword>
<protein>
    <submittedName>
        <fullName evidence="2">Uncharacterized protein</fullName>
    </submittedName>
</protein>